<proteinExistence type="predicted"/>
<gene>
    <name evidence="1" type="ORF">TCEB3V08_LOCUS10588</name>
</gene>
<sequence>MVSTGRYQCNPSNAQFQEHHGARPQCPRASRCTSSMVSTGEIDTSVTLQTLSPRASRCTSSMVSTGRYQCNPSNAQSKSITVHVLNGEYGEIDTSVTLQTLSPRASRCTSSMLANALVVLSSTAEDGVIEVRISGNIPRRCNMAVKRTTGRPIFIV</sequence>
<reference evidence="1" key="1">
    <citation type="submission" date="2020-11" db="EMBL/GenBank/DDBJ databases">
        <authorList>
            <person name="Tran Van P."/>
        </authorList>
    </citation>
    <scope>NUCLEOTIDE SEQUENCE</scope>
</reference>
<protein>
    <submittedName>
        <fullName evidence="1">Uncharacterized protein</fullName>
    </submittedName>
</protein>
<name>A0A7R9D9W2_TIMCR</name>
<organism evidence="1">
    <name type="scientific">Timema cristinae</name>
    <name type="common">Walking stick</name>
    <dbReference type="NCBI Taxonomy" id="61476"/>
    <lineage>
        <taxon>Eukaryota</taxon>
        <taxon>Metazoa</taxon>
        <taxon>Ecdysozoa</taxon>
        <taxon>Arthropoda</taxon>
        <taxon>Hexapoda</taxon>
        <taxon>Insecta</taxon>
        <taxon>Pterygota</taxon>
        <taxon>Neoptera</taxon>
        <taxon>Polyneoptera</taxon>
        <taxon>Phasmatodea</taxon>
        <taxon>Timematodea</taxon>
        <taxon>Timematoidea</taxon>
        <taxon>Timematidae</taxon>
        <taxon>Timema</taxon>
    </lineage>
</organism>
<dbReference type="AlphaFoldDB" id="A0A7R9D9W2"/>
<dbReference type="EMBL" id="OC321788">
    <property type="protein sequence ID" value="CAD7410678.1"/>
    <property type="molecule type" value="Genomic_DNA"/>
</dbReference>
<accession>A0A7R9D9W2</accession>
<evidence type="ECO:0000313" key="1">
    <source>
        <dbReference type="EMBL" id="CAD7410678.1"/>
    </source>
</evidence>